<reference evidence="2" key="1">
    <citation type="submission" date="2021-01" db="EMBL/GenBank/DDBJ databases">
        <authorList>
            <person name="Corre E."/>
            <person name="Pelletier E."/>
            <person name="Niang G."/>
            <person name="Scheremetjew M."/>
            <person name="Finn R."/>
            <person name="Kale V."/>
            <person name="Holt S."/>
            <person name="Cochrane G."/>
            <person name="Meng A."/>
            <person name="Brown T."/>
            <person name="Cohen L."/>
        </authorList>
    </citation>
    <scope>NUCLEOTIDE SEQUENCE</scope>
    <source>
        <strain evidence="2">CCMP1594</strain>
    </source>
</reference>
<organism evidence="2">
    <name type="scientific">Eutreptiella gymnastica</name>
    <dbReference type="NCBI Taxonomy" id="73025"/>
    <lineage>
        <taxon>Eukaryota</taxon>
        <taxon>Discoba</taxon>
        <taxon>Euglenozoa</taxon>
        <taxon>Euglenida</taxon>
        <taxon>Spirocuta</taxon>
        <taxon>Euglenophyceae</taxon>
        <taxon>Eutreptiales</taxon>
        <taxon>Eutreptiaceae</taxon>
        <taxon>Eutreptiella</taxon>
    </lineage>
</organism>
<sequence length="739" mass="84870">MRLDAVPDPRSEPQRTATVPHFGLLPNIKRWSLQVTQKGGNWERRKMVAPSFRTYVKDDLPTPKTSRWFIDMRIETDPNKSMSVATQRMNASLFEAEKVATGSGEQSATFMTQGKDGEEEANSRPDSSLSTTIVNDWVINQLCDTLRQARELTENKFDAEKFQELELSLASPTFGIPPMTASPASLLGSTAAAVRFGHIVNQQAKGVLPPIKGSSKKNGDKKGPGRADARPVTQPPDEDAPASLAPLPSYFNAKPAGERKTESPERGAQSPLKDRIENNIEVLKDWIHIRAIQHAEFSEKAELRQHQALERAQIHEEDAVKDILAKQEKKFRLSEKVLMAQRQPEYRMRVNLWAGSIKALFFARVLHSEYVRRKELKIQLVKSMRAVEVLHRYFRPAFAAYLKRKVDRAFPKRSAARWTMIRWIQKCVMISRRRHVHFVASFLKKHAVQFRWFSVVSALKTEVIKIQRFWNIRYHKWRVHYKALERTFVELESKILTNREMTFLKDTKLMVAAKQQIMFMRGTFEVPPKELKDKIWPFPNMIIEDIVKNTADFLKTPSLQALAKKELAYSKPCSLRVLAANCPKLEEMDADQEKAFKDALIELHIYKVVEPTAEDIKRRLLDELLEIRMKHERFKRKEKFSPLQFGVMQLAHGKADLEPSPEAPFRVVPPKEEMMALVLHGLHSTNAHLAKSSDPLIYSEGPYRRGSLYNLQQNARVHSIKDMTPVRSGASVSFFIEHV</sequence>
<evidence type="ECO:0000256" key="1">
    <source>
        <dbReference type="SAM" id="MobiDB-lite"/>
    </source>
</evidence>
<feature type="compositionally biased region" description="Polar residues" evidence="1">
    <location>
        <begin position="103"/>
        <end position="112"/>
    </location>
</feature>
<name>A0A7S4FN37_9EUGL</name>
<feature type="region of interest" description="Disordered" evidence="1">
    <location>
        <begin position="100"/>
        <end position="129"/>
    </location>
</feature>
<proteinExistence type="predicted"/>
<feature type="region of interest" description="Disordered" evidence="1">
    <location>
        <begin position="205"/>
        <end position="273"/>
    </location>
</feature>
<protein>
    <submittedName>
        <fullName evidence="2">Uncharacterized protein</fullName>
    </submittedName>
</protein>
<evidence type="ECO:0000313" key="2">
    <source>
        <dbReference type="EMBL" id="CAE0804832.1"/>
    </source>
</evidence>
<feature type="compositionally biased region" description="Basic and acidic residues" evidence="1">
    <location>
        <begin position="256"/>
        <end position="265"/>
    </location>
</feature>
<feature type="compositionally biased region" description="Basic and acidic residues" evidence="1">
    <location>
        <begin position="217"/>
        <end position="229"/>
    </location>
</feature>
<gene>
    <name evidence="2" type="ORF">EGYM00163_LOCUS15956</name>
</gene>
<dbReference type="AlphaFoldDB" id="A0A7S4FN37"/>
<dbReference type="EMBL" id="HBJA01045772">
    <property type="protein sequence ID" value="CAE0804832.1"/>
    <property type="molecule type" value="Transcribed_RNA"/>
</dbReference>
<accession>A0A7S4FN37</accession>